<proteinExistence type="predicted"/>
<organism evidence="1">
    <name type="scientific">marine sediment metagenome</name>
    <dbReference type="NCBI Taxonomy" id="412755"/>
    <lineage>
        <taxon>unclassified sequences</taxon>
        <taxon>metagenomes</taxon>
        <taxon>ecological metagenomes</taxon>
    </lineage>
</organism>
<reference evidence="1" key="1">
    <citation type="journal article" date="2014" name="Front. Microbiol.">
        <title>High frequency of phylogenetically diverse reductive dehalogenase-homologous genes in deep subseafloor sedimentary metagenomes.</title>
        <authorList>
            <person name="Kawai M."/>
            <person name="Futagami T."/>
            <person name="Toyoda A."/>
            <person name="Takaki Y."/>
            <person name="Nishi S."/>
            <person name="Hori S."/>
            <person name="Arai W."/>
            <person name="Tsubouchi T."/>
            <person name="Morono Y."/>
            <person name="Uchiyama I."/>
            <person name="Ito T."/>
            <person name="Fujiyama A."/>
            <person name="Inagaki F."/>
            <person name="Takami H."/>
        </authorList>
    </citation>
    <scope>NUCLEOTIDE SEQUENCE</scope>
    <source>
        <strain evidence="1">Expedition CK06-06</strain>
    </source>
</reference>
<dbReference type="AlphaFoldDB" id="X1SU50"/>
<evidence type="ECO:0000313" key="1">
    <source>
        <dbReference type="EMBL" id="GAI96453.1"/>
    </source>
</evidence>
<feature type="non-terminal residue" evidence="1">
    <location>
        <position position="106"/>
    </location>
</feature>
<protein>
    <submittedName>
        <fullName evidence="1">Uncharacterized protein</fullName>
    </submittedName>
</protein>
<name>X1SU50_9ZZZZ</name>
<gene>
    <name evidence="1" type="ORF">S12H4_37091</name>
</gene>
<sequence length="106" mass="11126">MDRELLKKWGVTEAGMASVERGRRQAQEAAAAAAAAAQRIAQKVPTSELLKKWGVTEAGMASVERGRRQVYGAAATPGAPFTVAEYLARPGPSTAGLVSVQPQYVA</sequence>
<dbReference type="EMBL" id="BARW01022177">
    <property type="protein sequence ID" value="GAI96453.1"/>
    <property type="molecule type" value="Genomic_DNA"/>
</dbReference>
<comment type="caution">
    <text evidence="1">The sequence shown here is derived from an EMBL/GenBank/DDBJ whole genome shotgun (WGS) entry which is preliminary data.</text>
</comment>
<accession>X1SU50</accession>